<reference evidence="3" key="1">
    <citation type="submission" date="2021-02" db="EMBL/GenBank/DDBJ databases">
        <title>Genome sequence Cadophora malorum strain M34.</title>
        <authorList>
            <person name="Stefanovic E."/>
            <person name="Vu D."/>
            <person name="Scully C."/>
            <person name="Dijksterhuis J."/>
            <person name="Roader J."/>
            <person name="Houbraken J."/>
        </authorList>
    </citation>
    <scope>NUCLEOTIDE SEQUENCE</scope>
    <source>
        <strain evidence="3">M34</strain>
    </source>
</reference>
<evidence type="ECO:0000256" key="2">
    <source>
        <dbReference type="ARBA" id="ARBA00023002"/>
    </source>
</evidence>
<comment type="caution">
    <text evidence="3">The sequence shown here is derived from an EMBL/GenBank/DDBJ whole genome shotgun (WGS) entry which is preliminary data.</text>
</comment>
<dbReference type="PANTHER" id="PTHR24320:SF154">
    <property type="entry name" value="OXIDOREDUCTASE, SHORT-CHAIN DEHYDROGENASE_REDUCTASE FAMILY (AFU_ORTHOLOGUE AFUA_2G04560)"/>
    <property type="match status" value="1"/>
</dbReference>
<dbReference type="InterPro" id="IPR002347">
    <property type="entry name" value="SDR_fam"/>
</dbReference>
<keyword evidence="2" id="KW-0560">Oxidoreductase</keyword>
<evidence type="ECO:0008006" key="5">
    <source>
        <dbReference type="Google" id="ProtNLM"/>
    </source>
</evidence>
<dbReference type="EMBL" id="JAFJYH010000351">
    <property type="protein sequence ID" value="KAG4412821.1"/>
    <property type="molecule type" value="Genomic_DNA"/>
</dbReference>
<dbReference type="Proteomes" id="UP000664132">
    <property type="component" value="Unassembled WGS sequence"/>
</dbReference>
<dbReference type="OrthoDB" id="191139at2759"/>
<sequence length="238" mass="25500">MPKYDPEKDIPDLSGKVIVVTGVIFLHSEYPIDQPIGTAGLGAQTVILLAAHNPSQIIFTGRSTTSAETLITTLKVSLPSVSIQFIPLDLASLISVQAGAKQILTFTPRLDILICNAGVMALPPGLTKDGYEIQFGTNHLGHALLIKLLLPTMLATAKLPDADVRVVSLTSEGNQGHPIGGIVFKDLKTVQNFHILGPWQRYGQSKLANILYAAELARRYPDSGILFTSVHPGVFNTG</sequence>
<proteinExistence type="inferred from homology"/>
<keyword evidence="4" id="KW-1185">Reference proteome</keyword>
<dbReference type="PANTHER" id="PTHR24320">
    <property type="entry name" value="RETINOL DEHYDROGENASE"/>
    <property type="match status" value="1"/>
</dbReference>
<evidence type="ECO:0000313" key="4">
    <source>
        <dbReference type="Proteomes" id="UP000664132"/>
    </source>
</evidence>
<dbReference type="GO" id="GO:0016491">
    <property type="term" value="F:oxidoreductase activity"/>
    <property type="evidence" value="ECO:0007669"/>
    <property type="project" value="UniProtKB-KW"/>
</dbReference>
<feature type="non-terminal residue" evidence="3">
    <location>
        <position position="1"/>
    </location>
</feature>
<dbReference type="InterPro" id="IPR036291">
    <property type="entry name" value="NAD(P)-bd_dom_sf"/>
</dbReference>
<gene>
    <name evidence="3" type="ORF">IFR04_014029</name>
</gene>
<accession>A0A8H7T5V1</accession>
<dbReference type="Pfam" id="PF00106">
    <property type="entry name" value="adh_short"/>
    <property type="match status" value="1"/>
</dbReference>
<dbReference type="Gene3D" id="3.40.50.720">
    <property type="entry name" value="NAD(P)-binding Rossmann-like Domain"/>
    <property type="match status" value="1"/>
</dbReference>
<evidence type="ECO:0000313" key="3">
    <source>
        <dbReference type="EMBL" id="KAG4412821.1"/>
    </source>
</evidence>
<comment type="similarity">
    <text evidence="1">Belongs to the short-chain dehydrogenases/reductases (SDR) family.</text>
</comment>
<name>A0A8H7T5V1_9HELO</name>
<evidence type="ECO:0000256" key="1">
    <source>
        <dbReference type="ARBA" id="ARBA00006484"/>
    </source>
</evidence>
<dbReference type="AlphaFoldDB" id="A0A8H7T5V1"/>
<organism evidence="3 4">
    <name type="scientific">Cadophora malorum</name>
    <dbReference type="NCBI Taxonomy" id="108018"/>
    <lineage>
        <taxon>Eukaryota</taxon>
        <taxon>Fungi</taxon>
        <taxon>Dikarya</taxon>
        <taxon>Ascomycota</taxon>
        <taxon>Pezizomycotina</taxon>
        <taxon>Leotiomycetes</taxon>
        <taxon>Helotiales</taxon>
        <taxon>Ploettnerulaceae</taxon>
        <taxon>Cadophora</taxon>
    </lineage>
</organism>
<dbReference type="SUPFAM" id="SSF51735">
    <property type="entry name" value="NAD(P)-binding Rossmann-fold domains"/>
    <property type="match status" value="1"/>
</dbReference>
<protein>
    <recommendedName>
        <fullName evidence="5">NAD(P)-binding protein</fullName>
    </recommendedName>
</protein>